<evidence type="ECO:0000313" key="7">
    <source>
        <dbReference type="Proteomes" id="UP000605970"/>
    </source>
</evidence>
<evidence type="ECO:0000256" key="2">
    <source>
        <dbReference type="ARBA" id="ARBA00006176"/>
    </source>
</evidence>
<comment type="subcellular location">
    <subcellularLocation>
        <location evidence="1">Cytoplasm</location>
    </subcellularLocation>
</comment>
<keyword evidence="4" id="KW-0243">Dynein</keyword>
<feature type="region of interest" description="Disordered" evidence="5">
    <location>
        <begin position="1"/>
        <end position="20"/>
    </location>
</feature>
<reference evidence="6" key="1">
    <citation type="journal article" date="2020" name="Ecol. Evol.">
        <title>Genome structure and content of the rice root-knot nematode (Meloidogyne graminicola).</title>
        <authorList>
            <person name="Phan N.T."/>
            <person name="Danchin E.G.J."/>
            <person name="Klopp C."/>
            <person name="Perfus-Barbeoch L."/>
            <person name="Kozlowski D.K."/>
            <person name="Koutsovoulos G.D."/>
            <person name="Lopez-Roques C."/>
            <person name="Bouchez O."/>
            <person name="Zahm M."/>
            <person name="Besnard G."/>
            <person name="Bellafiore S."/>
        </authorList>
    </citation>
    <scope>NUCLEOTIDE SEQUENCE</scope>
    <source>
        <strain evidence="6">VN-18</strain>
    </source>
</reference>
<organism evidence="6 7">
    <name type="scientific">Meloidogyne graminicola</name>
    <dbReference type="NCBI Taxonomy" id="189291"/>
    <lineage>
        <taxon>Eukaryota</taxon>
        <taxon>Metazoa</taxon>
        <taxon>Ecdysozoa</taxon>
        <taxon>Nematoda</taxon>
        <taxon>Chromadorea</taxon>
        <taxon>Rhabditida</taxon>
        <taxon>Tylenchina</taxon>
        <taxon>Tylenchomorpha</taxon>
        <taxon>Tylenchoidea</taxon>
        <taxon>Meloidogynidae</taxon>
        <taxon>Meloidogyninae</taxon>
        <taxon>Meloidogyne</taxon>
    </lineage>
</organism>
<sequence>MSLYKEDVYETEDLPEPEPDNTEEYFEHKEIEKVHVDILAAKKRFGNCLLDAEGADFSDSSRFKRGYKANEIFEGTGQGYECEEQTFEEKYKRICLEIKQLMAESEKQSANKTEIENLNKLLHSLVSPNLDESTKISTPQANDEPKFMTSEELEKYRSKIVSGASIQEFNEIINAILAEYNRIVEYCSVLTSNRKEYINYLKQSHQTALSLKDKQ</sequence>
<dbReference type="Proteomes" id="UP000605970">
    <property type="component" value="Unassembled WGS sequence"/>
</dbReference>
<dbReference type="PANTHER" id="PTHR15346">
    <property type="entry name" value="DYNACTIN SUBUNIT"/>
    <property type="match status" value="1"/>
</dbReference>
<feature type="compositionally biased region" description="Acidic residues" evidence="5">
    <location>
        <begin position="9"/>
        <end position="20"/>
    </location>
</feature>
<evidence type="ECO:0000256" key="1">
    <source>
        <dbReference type="ARBA" id="ARBA00004496"/>
    </source>
</evidence>
<accession>A0A8S9ZZX9</accession>
<proteinExistence type="inferred from homology"/>
<evidence type="ECO:0000256" key="3">
    <source>
        <dbReference type="ARBA" id="ARBA00022490"/>
    </source>
</evidence>
<comment type="caution">
    <text evidence="6">The sequence shown here is derived from an EMBL/GenBank/DDBJ whole genome shotgun (WGS) entry which is preliminary data.</text>
</comment>
<comment type="similarity">
    <text evidence="2">Belongs to the dynactin subunit 2 family.</text>
</comment>
<dbReference type="GO" id="GO:0030286">
    <property type="term" value="C:dynein complex"/>
    <property type="evidence" value="ECO:0007669"/>
    <property type="project" value="UniProtKB-KW"/>
</dbReference>
<evidence type="ECO:0000256" key="5">
    <source>
        <dbReference type="SAM" id="MobiDB-lite"/>
    </source>
</evidence>
<gene>
    <name evidence="6" type="ORF">Mgra_00001671</name>
</gene>
<name>A0A8S9ZZX9_9BILA</name>
<evidence type="ECO:0000256" key="4">
    <source>
        <dbReference type="ARBA" id="ARBA00023017"/>
    </source>
</evidence>
<dbReference type="GO" id="GO:0007017">
    <property type="term" value="P:microtubule-based process"/>
    <property type="evidence" value="ECO:0007669"/>
    <property type="project" value="InterPro"/>
</dbReference>
<dbReference type="Pfam" id="PF04912">
    <property type="entry name" value="Dynamitin"/>
    <property type="match status" value="1"/>
</dbReference>
<dbReference type="GO" id="GO:0005869">
    <property type="term" value="C:dynactin complex"/>
    <property type="evidence" value="ECO:0007669"/>
    <property type="project" value="InterPro"/>
</dbReference>
<protein>
    <submittedName>
        <fullName evidence="6">Uncharacterized protein</fullName>
    </submittedName>
</protein>
<keyword evidence="3" id="KW-0963">Cytoplasm</keyword>
<dbReference type="InterPro" id="IPR028133">
    <property type="entry name" value="Dynamitin"/>
</dbReference>
<keyword evidence="7" id="KW-1185">Reference proteome</keyword>
<dbReference type="OrthoDB" id="5876699at2759"/>
<dbReference type="GO" id="GO:0005737">
    <property type="term" value="C:cytoplasm"/>
    <property type="evidence" value="ECO:0007669"/>
    <property type="project" value="UniProtKB-SubCell"/>
</dbReference>
<dbReference type="AlphaFoldDB" id="A0A8S9ZZX9"/>
<dbReference type="EMBL" id="JABEBT010000009">
    <property type="protein sequence ID" value="KAF7638862.1"/>
    <property type="molecule type" value="Genomic_DNA"/>
</dbReference>
<evidence type="ECO:0000313" key="6">
    <source>
        <dbReference type="EMBL" id="KAF7638862.1"/>
    </source>
</evidence>